<evidence type="ECO:0000256" key="7">
    <source>
        <dbReference type="ARBA" id="ARBA00023204"/>
    </source>
</evidence>
<dbReference type="SMART" id="SM00987">
    <property type="entry name" value="UreE_C"/>
    <property type="match status" value="1"/>
</dbReference>
<comment type="catalytic activity">
    <reaction evidence="1 8 10">
        <text>Hydrolyzes single-stranded DNA or mismatched double-stranded DNA and polynucleotides, releasing free uracil.</text>
        <dbReference type="EC" id="3.2.2.27"/>
    </reaction>
</comment>
<dbReference type="Proteomes" id="UP000294309">
    <property type="component" value="Chromosome"/>
</dbReference>
<dbReference type="NCBIfam" id="NF003588">
    <property type="entry name" value="PRK05254.1-1"/>
    <property type="match status" value="1"/>
</dbReference>
<keyword evidence="6 8" id="KW-0378">Hydrolase</keyword>
<evidence type="ECO:0000256" key="4">
    <source>
        <dbReference type="ARBA" id="ARBA00012030"/>
    </source>
</evidence>
<evidence type="ECO:0000256" key="3">
    <source>
        <dbReference type="ARBA" id="ARBA00008184"/>
    </source>
</evidence>
<dbReference type="InterPro" id="IPR036895">
    <property type="entry name" value="Uracil-DNA_glycosylase-like_sf"/>
</dbReference>
<dbReference type="SMART" id="SM00986">
    <property type="entry name" value="UDG"/>
    <property type="match status" value="1"/>
</dbReference>
<evidence type="ECO:0000256" key="1">
    <source>
        <dbReference type="ARBA" id="ARBA00001400"/>
    </source>
</evidence>
<dbReference type="InterPro" id="IPR018085">
    <property type="entry name" value="Ura-DNA_Glyclase_AS"/>
</dbReference>
<evidence type="ECO:0000256" key="5">
    <source>
        <dbReference type="ARBA" id="ARBA00022763"/>
    </source>
</evidence>
<dbReference type="HAMAP" id="MF_00148">
    <property type="entry name" value="UDG"/>
    <property type="match status" value="1"/>
</dbReference>
<evidence type="ECO:0000256" key="9">
    <source>
        <dbReference type="PROSITE-ProRule" id="PRU10072"/>
    </source>
</evidence>
<evidence type="ECO:0000256" key="10">
    <source>
        <dbReference type="RuleBase" id="RU003780"/>
    </source>
</evidence>
<dbReference type="NCBIfam" id="NF003592">
    <property type="entry name" value="PRK05254.1-5"/>
    <property type="match status" value="1"/>
</dbReference>
<dbReference type="GO" id="GO:0004844">
    <property type="term" value="F:uracil DNA N-glycosylase activity"/>
    <property type="evidence" value="ECO:0007669"/>
    <property type="project" value="UniProtKB-UniRule"/>
</dbReference>
<dbReference type="AlphaFoldDB" id="A0A4V1AQ46"/>
<feature type="domain" description="Uracil-DNA glycosylase-like" evidence="11">
    <location>
        <begin position="50"/>
        <end position="209"/>
    </location>
</feature>
<dbReference type="PROSITE" id="PS00130">
    <property type="entry name" value="U_DNA_GLYCOSYLASE"/>
    <property type="match status" value="1"/>
</dbReference>
<gene>
    <name evidence="8 12" type="primary">ung</name>
    <name evidence="12" type="ORF">SGLAD_v1c00280</name>
</gene>
<sequence>MLDILANIKEDWKKLFEKNGIDKDIYEVLDKIKNFNNVYPPKEEIFRVFELIDFKDVKVIILGQDPYHSDLVANGIAFSASNKVKTPRSLANIFKELNNDLGIDHFNNNDLSGWVKQGVLLLNTCLTVQKSLPGSHTNIGWEQIIIKIIKILSKNNNLIYCLWGNFAKNLYNILNINSEFVIKSAHPSPFSYKKGFENSKPFSIINNYLISLKLEKIDWTK</sequence>
<dbReference type="EC" id="3.2.2.27" evidence="4 8"/>
<dbReference type="KEGG" id="sgq:SGLAD_v1c00280"/>
<dbReference type="GO" id="GO:0097510">
    <property type="term" value="P:base-excision repair, AP site formation via deaminated base removal"/>
    <property type="evidence" value="ECO:0007669"/>
    <property type="project" value="TreeGrafter"/>
</dbReference>
<keyword evidence="8" id="KW-0963">Cytoplasm</keyword>
<evidence type="ECO:0000313" key="12">
    <source>
        <dbReference type="EMBL" id="QBQ07229.1"/>
    </source>
</evidence>
<reference evidence="12 13" key="1">
    <citation type="submission" date="2019-03" db="EMBL/GenBank/DDBJ databases">
        <title>Complete genome sequence of Spiroplasma gladiatoris TG-1 (DSM 22552).</title>
        <authorList>
            <person name="Lin Y.-C."/>
            <person name="Chou L."/>
            <person name="Kuo C.-H."/>
        </authorList>
    </citation>
    <scope>NUCLEOTIDE SEQUENCE [LARGE SCALE GENOMIC DNA]</scope>
    <source>
        <strain evidence="12 13">TG-1</strain>
    </source>
</reference>
<protein>
    <recommendedName>
        <fullName evidence="4 8">Uracil-DNA glycosylase</fullName>
        <shortName evidence="8">UDG</shortName>
        <ecNumber evidence="4 8">3.2.2.27</ecNumber>
    </recommendedName>
</protein>
<evidence type="ECO:0000256" key="8">
    <source>
        <dbReference type="HAMAP-Rule" id="MF_00148"/>
    </source>
</evidence>
<dbReference type="CDD" id="cd10027">
    <property type="entry name" value="UDG-F1-like"/>
    <property type="match status" value="1"/>
</dbReference>
<keyword evidence="7 8" id="KW-0234">DNA repair</keyword>
<dbReference type="Pfam" id="PF03167">
    <property type="entry name" value="UDG"/>
    <property type="match status" value="1"/>
</dbReference>
<evidence type="ECO:0000256" key="6">
    <source>
        <dbReference type="ARBA" id="ARBA00022801"/>
    </source>
</evidence>
<comment type="subcellular location">
    <subcellularLocation>
        <location evidence="8">Cytoplasm</location>
    </subcellularLocation>
</comment>
<evidence type="ECO:0000313" key="13">
    <source>
        <dbReference type="Proteomes" id="UP000294309"/>
    </source>
</evidence>
<dbReference type="GO" id="GO:0005737">
    <property type="term" value="C:cytoplasm"/>
    <property type="evidence" value="ECO:0007669"/>
    <property type="project" value="UniProtKB-SubCell"/>
</dbReference>
<evidence type="ECO:0000256" key="2">
    <source>
        <dbReference type="ARBA" id="ARBA00002631"/>
    </source>
</evidence>
<dbReference type="Gene3D" id="3.40.470.10">
    <property type="entry name" value="Uracil-DNA glycosylase-like domain"/>
    <property type="match status" value="1"/>
</dbReference>
<dbReference type="EMBL" id="CP038013">
    <property type="protein sequence ID" value="QBQ07229.1"/>
    <property type="molecule type" value="Genomic_DNA"/>
</dbReference>
<keyword evidence="13" id="KW-1185">Reference proteome</keyword>
<evidence type="ECO:0000259" key="11">
    <source>
        <dbReference type="SMART" id="SM00986"/>
    </source>
</evidence>
<dbReference type="NCBIfam" id="TIGR00628">
    <property type="entry name" value="ung"/>
    <property type="match status" value="1"/>
</dbReference>
<proteinExistence type="inferred from homology"/>
<comment type="similarity">
    <text evidence="3 8 10">Belongs to the uracil-DNA glycosylase (UDG) superfamily. UNG family.</text>
</comment>
<dbReference type="RefSeq" id="WP_208338084.1">
    <property type="nucleotide sequence ID" value="NZ_CP038013.1"/>
</dbReference>
<dbReference type="SUPFAM" id="SSF52141">
    <property type="entry name" value="Uracil-DNA glycosylase-like"/>
    <property type="match status" value="1"/>
</dbReference>
<name>A0A4V1AQ46_9MOLU</name>
<comment type="function">
    <text evidence="2 8 10">Excises uracil residues from the DNA which can arise as a result of misincorporation of dUMP residues by DNA polymerase or due to deamination of cytosine.</text>
</comment>
<keyword evidence="5 8" id="KW-0227">DNA damage</keyword>
<accession>A0A4V1AQ46</accession>
<dbReference type="PANTHER" id="PTHR11264:SF0">
    <property type="entry name" value="URACIL-DNA GLYCOSYLASE"/>
    <property type="match status" value="1"/>
</dbReference>
<dbReference type="PANTHER" id="PTHR11264">
    <property type="entry name" value="URACIL-DNA GLYCOSYLASE"/>
    <property type="match status" value="1"/>
</dbReference>
<dbReference type="InterPro" id="IPR002043">
    <property type="entry name" value="UDG_fam1"/>
</dbReference>
<dbReference type="InterPro" id="IPR005122">
    <property type="entry name" value="Uracil-DNA_glycosylase-like"/>
</dbReference>
<organism evidence="12 13">
    <name type="scientific">Spiroplasma gladiatoris</name>
    <dbReference type="NCBI Taxonomy" id="2143"/>
    <lineage>
        <taxon>Bacteria</taxon>
        <taxon>Bacillati</taxon>
        <taxon>Mycoplasmatota</taxon>
        <taxon>Mollicutes</taxon>
        <taxon>Entomoplasmatales</taxon>
        <taxon>Spiroplasmataceae</taxon>
        <taxon>Spiroplasma</taxon>
    </lineage>
</organism>
<feature type="active site" description="Proton acceptor" evidence="8 9">
    <location>
        <position position="65"/>
    </location>
</feature>